<keyword evidence="2" id="KW-1185">Reference proteome</keyword>
<name>A0A060HTJ0_9ARCH</name>
<dbReference type="AlphaFoldDB" id="A0A060HTJ0"/>
<evidence type="ECO:0000313" key="1">
    <source>
        <dbReference type="EMBL" id="AIC16402.1"/>
    </source>
</evidence>
<sequence>MVRKDWLRVFAFVNTVMSPCDSSLISKLFSKSAYKVTYIVTYRFIYVGN</sequence>
<accession>A0A060HTJ0</accession>
<dbReference type="EMBL" id="CP007536">
    <property type="protein sequence ID" value="AIC16402.1"/>
    <property type="molecule type" value="Genomic_DNA"/>
</dbReference>
<dbReference type="KEGG" id="nvn:NVIE_2193"/>
<organism evidence="1 2">
    <name type="scientific">Nitrososphaera viennensis EN76</name>
    <dbReference type="NCBI Taxonomy" id="926571"/>
    <lineage>
        <taxon>Archaea</taxon>
        <taxon>Nitrososphaerota</taxon>
        <taxon>Nitrososphaeria</taxon>
        <taxon>Nitrososphaerales</taxon>
        <taxon>Nitrososphaeraceae</taxon>
        <taxon>Nitrososphaera</taxon>
    </lineage>
</organism>
<proteinExistence type="predicted"/>
<dbReference type="HOGENOM" id="CLU_3130983_0_0_2"/>
<dbReference type="STRING" id="926571.NVIE_2193"/>
<evidence type="ECO:0000313" key="2">
    <source>
        <dbReference type="Proteomes" id="UP000027093"/>
    </source>
</evidence>
<protein>
    <submittedName>
        <fullName evidence="1">Uncharacterized protein</fullName>
    </submittedName>
</protein>
<gene>
    <name evidence="1" type="ORF">NVIE_2193</name>
</gene>
<reference evidence="1 2" key="1">
    <citation type="journal article" date="2014" name="Int. J. Syst. Evol. Microbiol.">
        <title>Nitrososphaera viennensis gen. nov., sp. nov., an aerobic and mesophilic, ammonia-oxidizing archaeon from soil and a member of the archaeal phylum Thaumarchaeota.</title>
        <authorList>
            <person name="Stieglmeier M."/>
            <person name="Klingl A."/>
            <person name="Alves R.J."/>
            <person name="Rittmann S.K."/>
            <person name="Melcher M."/>
            <person name="Leisch N."/>
            <person name="Schleper C."/>
        </authorList>
    </citation>
    <scope>NUCLEOTIDE SEQUENCE [LARGE SCALE GENOMIC DNA]</scope>
    <source>
        <strain evidence="1">EN76</strain>
    </source>
</reference>
<dbReference type="Proteomes" id="UP000027093">
    <property type="component" value="Chromosome"/>
</dbReference>